<evidence type="ECO:0000313" key="8">
    <source>
        <dbReference type="EMBL" id="MDA7026447.1"/>
    </source>
</evidence>
<evidence type="ECO:0000256" key="5">
    <source>
        <dbReference type="ARBA" id="ARBA00023239"/>
    </source>
</evidence>
<keyword evidence="3" id="KW-0210">Decarboxylase</keyword>
<sequence length="557" mass="62468">MQQNSTSDVQKWFPSEDGNDEKRSELMDLIGQLIKGVDELKNPNQVNLKGQKNREGFFYEKLISESEIPSTGMPMKNVNDELLKLLHDHPYHSKYFLTNILPMASIPGILGMIAAFMVNGNNLWDVYGPAGAEAEVKVTAMMSKLAGYDAEKSGGYTTWGGQGAVYSGLRIAIAKMAPSALQEGVPGNFYAFCSEAAHYSLYKSMEAAGLGSHHLIKVKTHLDHSMDTEDLRRKLKEVCETGGIPVYIVATTGTTDAIGIDDVHDVRQAAEETSREFGLPVPHIHADSALGGFLAFFNDYDLKENALSFSPGVVEMISGIKEKMRHLHLADSLCFDFQKLGQTPYVTSLFLVKDANDLKRVDLDPDETPYVGHRGYGDYHTGYTLECSRMASSISMYSALMAFGREGYQKLFGQFLEVNFHFRKQLSERIPQAEIMNPDNYGMSTLFRIYPQGAPRFAEEISGKCSSEDVERNNRLNEKLFEKLGEQRDKIFFGDTKKHLLVGTREGIEVPLCVSKFFVISPYTMPEHVPHIIDYLKEQIDHVCQQYETFMTNEKGI</sequence>
<keyword evidence="4 6" id="KW-0663">Pyridoxal phosphate</keyword>
<comment type="cofactor">
    <cofactor evidence="1 6">
        <name>pyridoxal 5'-phosphate</name>
        <dbReference type="ChEBI" id="CHEBI:597326"/>
    </cofactor>
</comment>
<evidence type="ECO:0000313" key="9">
    <source>
        <dbReference type="Proteomes" id="UP001211894"/>
    </source>
</evidence>
<dbReference type="Pfam" id="PF00282">
    <property type="entry name" value="Pyridoxal_deC"/>
    <property type="match status" value="1"/>
</dbReference>
<dbReference type="PANTHER" id="PTHR45677">
    <property type="entry name" value="GLUTAMATE DECARBOXYLASE-RELATED"/>
    <property type="match status" value="1"/>
</dbReference>
<dbReference type="EMBL" id="JAQKAB010000004">
    <property type="protein sequence ID" value="MDA7026447.1"/>
    <property type="molecule type" value="Genomic_DNA"/>
</dbReference>
<evidence type="ECO:0000256" key="3">
    <source>
        <dbReference type="ARBA" id="ARBA00022793"/>
    </source>
</evidence>
<feature type="region of interest" description="Disordered" evidence="7">
    <location>
        <begin position="1"/>
        <end position="20"/>
    </location>
</feature>
<proteinExistence type="inferred from homology"/>
<dbReference type="SUPFAM" id="SSF53383">
    <property type="entry name" value="PLP-dependent transferases"/>
    <property type="match status" value="1"/>
</dbReference>
<dbReference type="InterPro" id="IPR015422">
    <property type="entry name" value="PyrdxlP-dep_Trfase_small"/>
</dbReference>
<evidence type="ECO:0000256" key="6">
    <source>
        <dbReference type="RuleBase" id="RU000382"/>
    </source>
</evidence>
<organism evidence="8 9">
    <name type="scientific">Bacillus changyiensis</name>
    <dbReference type="NCBI Taxonomy" id="3004103"/>
    <lineage>
        <taxon>Bacteria</taxon>
        <taxon>Bacillati</taxon>
        <taxon>Bacillota</taxon>
        <taxon>Bacilli</taxon>
        <taxon>Bacillales</taxon>
        <taxon>Bacillaceae</taxon>
        <taxon>Bacillus</taxon>
    </lineage>
</organism>
<comment type="caution">
    <text evidence="8">The sequence shown here is derived from an EMBL/GenBank/DDBJ whole genome shotgun (WGS) entry which is preliminary data.</text>
</comment>
<dbReference type="InterPro" id="IPR015421">
    <property type="entry name" value="PyrdxlP-dep_Trfase_major"/>
</dbReference>
<dbReference type="InterPro" id="IPR015424">
    <property type="entry name" value="PyrdxlP-dep_Trfase"/>
</dbReference>
<dbReference type="Gene3D" id="3.90.1150.10">
    <property type="entry name" value="Aspartate Aminotransferase, domain 1"/>
    <property type="match status" value="1"/>
</dbReference>
<comment type="similarity">
    <text evidence="2 6">Belongs to the group II decarboxylase family.</text>
</comment>
<accession>A0ABT4X2C1</accession>
<keyword evidence="5 6" id="KW-0456">Lyase</keyword>
<name>A0ABT4X2C1_9BACI</name>
<evidence type="ECO:0000256" key="1">
    <source>
        <dbReference type="ARBA" id="ARBA00001933"/>
    </source>
</evidence>
<dbReference type="RefSeq" id="WP_271340307.1">
    <property type="nucleotide sequence ID" value="NZ_JAQKAB010000004.1"/>
</dbReference>
<dbReference type="Proteomes" id="UP001211894">
    <property type="component" value="Unassembled WGS sequence"/>
</dbReference>
<evidence type="ECO:0000256" key="7">
    <source>
        <dbReference type="SAM" id="MobiDB-lite"/>
    </source>
</evidence>
<reference evidence="8 9" key="1">
    <citation type="submission" date="2023-01" db="EMBL/GenBank/DDBJ databases">
        <title>Bacillus changyiensis sp. nov., isolated from a coastal deposit.</title>
        <authorList>
            <person name="Xiao G."/>
            <person name="Lai Q."/>
            <person name="Hu Z."/>
            <person name="Shao Z."/>
        </authorList>
    </citation>
    <scope>NUCLEOTIDE SEQUENCE [LARGE SCALE GENOMIC DNA]</scope>
    <source>
        <strain evidence="8 9">CLL-7-23</strain>
    </source>
</reference>
<protein>
    <submittedName>
        <fullName evidence="8">Pyridoxal-dependent decarboxylase</fullName>
    </submittedName>
</protein>
<gene>
    <name evidence="8" type="ORF">PJ311_07430</name>
</gene>
<dbReference type="InterPro" id="IPR002129">
    <property type="entry name" value="PyrdxlP-dep_de-COase"/>
</dbReference>
<keyword evidence="9" id="KW-1185">Reference proteome</keyword>
<dbReference type="Gene3D" id="3.40.640.10">
    <property type="entry name" value="Type I PLP-dependent aspartate aminotransferase-like (Major domain)"/>
    <property type="match status" value="1"/>
</dbReference>
<evidence type="ECO:0000256" key="4">
    <source>
        <dbReference type="ARBA" id="ARBA00022898"/>
    </source>
</evidence>
<evidence type="ECO:0000256" key="2">
    <source>
        <dbReference type="ARBA" id="ARBA00009533"/>
    </source>
</evidence>
<dbReference type="PANTHER" id="PTHR45677:SF8">
    <property type="entry name" value="CYSTEINE SULFINIC ACID DECARBOXYLASE"/>
    <property type="match status" value="1"/>
</dbReference>